<comment type="caution">
    <text evidence="1">The sequence shown here is derived from an EMBL/GenBank/DDBJ whole genome shotgun (WGS) entry which is preliminary data.</text>
</comment>
<reference evidence="1 2" key="1">
    <citation type="submission" date="2018-04" db="EMBL/GenBank/DDBJ databases">
        <title>The genome of golden apple snail Pomacea canaliculata provides insight into stress tolerance and invasive adaptation.</title>
        <authorList>
            <person name="Liu C."/>
            <person name="Liu B."/>
            <person name="Ren Y."/>
            <person name="Zhang Y."/>
            <person name="Wang H."/>
            <person name="Li S."/>
            <person name="Jiang F."/>
            <person name="Yin L."/>
            <person name="Zhang G."/>
            <person name="Qian W."/>
            <person name="Fan W."/>
        </authorList>
    </citation>
    <scope>NUCLEOTIDE SEQUENCE [LARGE SCALE GENOMIC DNA]</scope>
    <source>
        <strain evidence="1">SZHN2017</strain>
        <tissue evidence="1">Muscle</tissue>
    </source>
</reference>
<dbReference type="AlphaFoldDB" id="A0A2T7P0X5"/>
<accession>A0A2T7P0X5</accession>
<evidence type="ECO:0000313" key="1">
    <source>
        <dbReference type="EMBL" id="PVD27067.1"/>
    </source>
</evidence>
<proteinExistence type="predicted"/>
<organism evidence="1 2">
    <name type="scientific">Pomacea canaliculata</name>
    <name type="common">Golden apple snail</name>
    <dbReference type="NCBI Taxonomy" id="400727"/>
    <lineage>
        <taxon>Eukaryota</taxon>
        <taxon>Metazoa</taxon>
        <taxon>Spiralia</taxon>
        <taxon>Lophotrochozoa</taxon>
        <taxon>Mollusca</taxon>
        <taxon>Gastropoda</taxon>
        <taxon>Caenogastropoda</taxon>
        <taxon>Architaenioglossa</taxon>
        <taxon>Ampullarioidea</taxon>
        <taxon>Ampullariidae</taxon>
        <taxon>Pomacea</taxon>
    </lineage>
</organism>
<gene>
    <name evidence="1" type="ORF">C0Q70_12217</name>
</gene>
<evidence type="ECO:0000313" key="2">
    <source>
        <dbReference type="Proteomes" id="UP000245119"/>
    </source>
</evidence>
<keyword evidence="2" id="KW-1185">Reference proteome</keyword>
<dbReference type="Proteomes" id="UP000245119">
    <property type="component" value="Linkage Group LG7"/>
</dbReference>
<sequence>MEDKDQPGLIPAVETVEDLWSGTFRAEIREIFGNKSADQNATVQNVQDVVEKLLKKNEDLLSQNDAIGFKPNRRGRLPAEMARKTEAFPGIGQTAAFSTGLGQRGRVLPSGSVRERDDGIPMGRILRPRTPTLRCHMVEKDKSHFTSAVMETKIGSKESEEILSCARA</sequence>
<name>A0A2T7P0X5_POMCA</name>
<dbReference type="EMBL" id="PZQS01000007">
    <property type="protein sequence ID" value="PVD27067.1"/>
    <property type="molecule type" value="Genomic_DNA"/>
</dbReference>
<dbReference type="OrthoDB" id="6162960at2759"/>
<protein>
    <submittedName>
        <fullName evidence="1">Uncharacterized protein</fullName>
    </submittedName>
</protein>